<evidence type="ECO:0000259" key="1">
    <source>
        <dbReference type="Pfam" id="PF10551"/>
    </source>
</evidence>
<organism evidence="2 3">
    <name type="scientific">Parasitella parasitica</name>
    <dbReference type="NCBI Taxonomy" id="35722"/>
    <lineage>
        <taxon>Eukaryota</taxon>
        <taxon>Fungi</taxon>
        <taxon>Fungi incertae sedis</taxon>
        <taxon>Mucoromycota</taxon>
        <taxon>Mucoromycotina</taxon>
        <taxon>Mucoromycetes</taxon>
        <taxon>Mucorales</taxon>
        <taxon>Mucorineae</taxon>
        <taxon>Mucoraceae</taxon>
        <taxon>Parasitella</taxon>
    </lineage>
</organism>
<gene>
    <name evidence="2" type="primary">PARPA_02107.1 scaffold 2911</name>
</gene>
<dbReference type="PANTHER" id="PTHR31569:SF4">
    <property type="entry name" value="SWIM-TYPE DOMAIN-CONTAINING PROTEIN"/>
    <property type="match status" value="1"/>
</dbReference>
<dbReference type="Proteomes" id="UP000054107">
    <property type="component" value="Unassembled WGS sequence"/>
</dbReference>
<evidence type="ECO:0000313" key="3">
    <source>
        <dbReference type="Proteomes" id="UP000054107"/>
    </source>
</evidence>
<dbReference type="PANTHER" id="PTHR31569">
    <property type="entry name" value="SWIM-TYPE DOMAIN-CONTAINING PROTEIN"/>
    <property type="match status" value="1"/>
</dbReference>
<sequence>MKKHCFINKIPVTISTDKDVSLLNALRTELPEVKHLLCRWHISKNILGHIPRFFPGLEGNSATHILQGWNRAVSSRTEEVFESSIETFIRSLPKRNSSNTTTYDPSKFVAYIKTTWLDKDREKFVSAWTDKFTHLGTTSSSRIEGAHAILKRHLKSLIGDLGYVFNLMDTVLKQQHTEILVLSNKQAYKASNHYRTPLLDNLQKKITEHALK</sequence>
<dbReference type="OrthoDB" id="2379842at2759"/>
<accession>A0A0B7N059</accession>
<dbReference type="InterPro" id="IPR018289">
    <property type="entry name" value="MULE_transposase_dom"/>
</dbReference>
<feature type="non-terminal residue" evidence="2">
    <location>
        <position position="212"/>
    </location>
</feature>
<dbReference type="Pfam" id="PF10551">
    <property type="entry name" value="MULE"/>
    <property type="match status" value="1"/>
</dbReference>
<evidence type="ECO:0000313" key="2">
    <source>
        <dbReference type="EMBL" id="CEP08743.1"/>
    </source>
</evidence>
<proteinExistence type="predicted"/>
<reference evidence="2 3" key="1">
    <citation type="submission" date="2014-09" db="EMBL/GenBank/DDBJ databases">
        <authorList>
            <person name="Ellenberger Sabrina"/>
        </authorList>
    </citation>
    <scope>NUCLEOTIDE SEQUENCE [LARGE SCALE GENOMIC DNA]</scope>
    <source>
        <strain evidence="2 3">CBS 412.66</strain>
    </source>
</reference>
<dbReference type="EMBL" id="LN720151">
    <property type="protein sequence ID" value="CEP08743.1"/>
    <property type="molecule type" value="Genomic_DNA"/>
</dbReference>
<dbReference type="STRING" id="35722.A0A0B7N059"/>
<protein>
    <recommendedName>
        <fullName evidence="1">MULE transposase domain-containing protein</fullName>
    </recommendedName>
</protein>
<feature type="domain" description="MULE transposase" evidence="1">
    <location>
        <begin position="8"/>
        <end position="45"/>
    </location>
</feature>
<keyword evidence="3" id="KW-1185">Reference proteome</keyword>
<dbReference type="AlphaFoldDB" id="A0A0B7N059"/>
<name>A0A0B7N059_9FUNG</name>
<dbReference type="InterPro" id="IPR052579">
    <property type="entry name" value="Zinc_finger_SWIM"/>
</dbReference>